<sequence>MSNLITIDVPSEIADEVRRFAAFLIADQPNRLPRTAVPDDGIPDYPLWPDEQVERFASAPTTTARVYVRIMDAVVEHGGAGQWLSIAELAEWTGQTASVISTFRTHLYRYINAHLPEGTLAPFTRATGQDLRPARGREVYYRISPACAEQWTRLRDGIDRTSIFAGKES</sequence>
<name>A0A1H1NN65_9MICO</name>
<dbReference type="RefSeq" id="WP_060921122.1">
    <property type="nucleotide sequence ID" value="NZ_LT629770.1"/>
</dbReference>
<dbReference type="EMBL" id="LT629770">
    <property type="protein sequence ID" value="SDS00333.1"/>
    <property type="molecule type" value="Genomic_DNA"/>
</dbReference>
<accession>A0A1H1NN65</accession>
<proteinExistence type="predicted"/>
<dbReference type="Proteomes" id="UP000182126">
    <property type="component" value="Chromosome I"/>
</dbReference>
<dbReference type="AlphaFoldDB" id="A0A1H1NN65"/>
<reference evidence="1 2" key="1">
    <citation type="submission" date="2016-10" db="EMBL/GenBank/DDBJ databases">
        <authorList>
            <person name="de Groot N.N."/>
        </authorList>
    </citation>
    <scope>NUCLEOTIDE SEQUENCE [LARGE SCALE GENOMIC DNA]</scope>
    <source>
        <strain evidence="1 2">DSM 15019</strain>
    </source>
</reference>
<evidence type="ECO:0000313" key="1">
    <source>
        <dbReference type="EMBL" id="SDS00333.1"/>
    </source>
</evidence>
<dbReference type="GeneID" id="36299050"/>
<organism evidence="1 2">
    <name type="scientific">Microbacterium paraoxydans</name>
    <dbReference type="NCBI Taxonomy" id="199592"/>
    <lineage>
        <taxon>Bacteria</taxon>
        <taxon>Bacillati</taxon>
        <taxon>Actinomycetota</taxon>
        <taxon>Actinomycetes</taxon>
        <taxon>Micrococcales</taxon>
        <taxon>Microbacteriaceae</taxon>
        <taxon>Microbacterium</taxon>
    </lineage>
</organism>
<protein>
    <submittedName>
        <fullName evidence="1">Uncharacterized protein</fullName>
    </submittedName>
</protein>
<gene>
    <name evidence="1" type="ORF">SAMN04489809_0861</name>
</gene>
<evidence type="ECO:0000313" key="2">
    <source>
        <dbReference type="Proteomes" id="UP000182126"/>
    </source>
</evidence>